<dbReference type="Pfam" id="PF13274">
    <property type="entry name" value="SocA_Panacea"/>
    <property type="match status" value="1"/>
</dbReference>
<dbReference type="InterPro" id="IPR025272">
    <property type="entry name" value="SocA_Panacea"/>
</dbReference>
<dbReference type="EMBL" id="RCIW01000020">
    <property type="protein sequence ID" value="RLP07028.1"/>
    <property type="molecule type" value="Genomic_DNA"/>
</dbReference>
<proteinExistence type="predicted"/>
<name>A0A8B3FPZ4_9ACTN</name>
<organism evidence="2 3">
    <name type="scientific">Propionibacterium australiense</name>
    <dbReference type="NCBI Taxonomy" id="119981"/>
    <lineage>
        <taxon>Bacteria</taxon>
        <taxon>Bacillati</taxon>
        <taxon>Actinomycetota</taxon>
        <taxon>Actinomycetes</taxon>
        <taxon>Propionibacteriales</taxon>
        <taxon>Propionibacteriaceae</taxon>
        <taxon>Propionibacterium</taxon>
    </lineage>
</organism>
<protein>
    <submittedName>
        <fullName evidence="2">DUF4065 domain-containing protein</fullName>
    </submittedName>
</protein>
<feature type="domain" description="Antitoxin SocA-like Panacea" evidence="1">
    <location>
        <begin position="40"/>
        <end position="123"/>
    </location>
</feature>
<evidence type="ECO:0000313" key="2">
    <source>
        <dbReference type="EMBL" id="RLP07028.1"/>
    </source>
</evidence>
<gene>
    <name evidence="2" type="ORF">D7U36_11615</name>
</gene>
<dbReference type="Proteomes" id="UP000279336">
    <property type="component" value="Unassembled WGS sequence"/>
</dbReference>
<reference evidence="2 3" key="1">
    <citation type="submission" date="2018-10" db="EMBL/GenBank/DDBJ databases">
        <title>Propionibacterium australiense Genome Sequencing and Assembly.</title>
        <authorList>
            <person name="Bernier A.-M."/>
            <person name="Bernard K."/>
        </authorList>
    </citation>
    <scope>NUCLEOTIDE SEQUENCE [LARGE SCALE GENOMIC DNA]</scope>
    <source>
        <strain evidence="2 3">NML98A078</strain>
    </source>
</reference>
<evidence type="ECO:0000259" key="1">
    <source>
        <dbReference type="Pfam" id="PF13274"/>
    </source>
</evidence>
<accession>A0A8B3FPZ4</accession>
<sequence length="194" mass="21744">MNVGGDELMYPTNETVDRALVAAQVINARKPVYGEMQAHKLAYYAQAWSLVWDGRPLFSNRIEAWRMGPVVCSLRHAFPEIRQAPPVGVFTSTEEATLGAVTDYYGDMSGVELIELTHQEGPWRETWGDRPQDAKGGDQISLDSMRRFYTRMALRGEGPRRPMMPTVTAPDEEIARIAADTSRRWAKTLAILGS</sequence>
<comment type="caution">
    <text evidence="2">The sequence shown here is derived from an EMBL/GenBank/DDBJ whole genome shotgun (WGS) entry which is preliminary data.</text>
</comment>
<dbReference type="OrthoDB" id="9799173at2"/>
<dbReference type="AlphaFoldDB" id="A0A8B3FPZ4"/>
<evidence type="ECO:0000313" key="3">
    <source>
        <dbReference type="Proteomes" id="UP000279336"/>
    </source>
</evidence>